<dbReference type="SUPFAM" id="SSF53383">
    <property type="entry name" value="PLP-dependent transferases"/>
    <property type="match status" value="1"/>
</dbReference>
<keyword evidence="5 7" id="KW-0456">Lyase</keyword>
<dbReference type="PANTHER" id="PTHR45677">
    <property type="entry name" value="GLUTAMATE DECARBOXYLASE-RELATED"/>
    <property type="match status" value="1"/>
</dbReference>
<gene>
    <name evidence="8" type="ORF">ENJ51_00575</name>
</gene>
<sequence length="459" mass="50940">MNIEKDLQTFTEIFKALRQDEIDNPLAESIEPEELLKQLDLSLGDEPMADDAFNANLKELVLKTPKTASSRFYNQLFAGRKSRAILGELLAAVLNNSMYTYKVGGPQVCIEKEIIQQISALVGYGEGSGGTFPTGGSMANFMGLLMARDHFAPDVRHKGIQQTLIAYTSTESHYSMAKNASFAGIGRDNVRYIAADAKGKMRVDALEKQIKADLANGLSPFFVNATAGTTVLGSYDPIQDLADICKQYSLWLHVDGALGSAVMFSQKYKHLLAGLDQADSFSFNAHKMLGVPLSCSMIFARDKQNLYQSFSNDADYLYQGHSDDYNLGKMSLQCGRRNDALKFWTLWKSVGTKGLAEIVDYQFQLSALAHQYIENNPDYTVYSKSSSVTVCFNYKAFDPKQLCTDLYEQREIMVGYGSQGDTTFIRSVAVNTSNSADDILAFFKVLEDFCDANYSFSDK</sequence>
<dbReference type="GO" id="GO:0019752">
    <property type="term" value="P:carboxylic acid metabolic process"/>
    <property type="evidence" value="ECO:0007669"/>
    <property type="project" value="InterPro"/>
</dbReference>
<dbReference type="Pfam" id="PF00282">
    <property type="entry name" value="Pyridoxal_deC"/>
    <property type="match status" value="1"/>
</dbReference>
<protein>
    <submittedName>
        <fullName evidence="8">Aminotransferase class V-fold PLP-dependent enzyme</fullName>
    </submittedName>
</protein>
<accession>A0A7V2T0P5</accession>
<dbReference type="EMBL" id="DRMS01000017">
    <property type="protein sequence ID" value="HFC91284.1"/>
    <property type="molecule type" value="Genomic_DNA"/>
</dbReference>
<keyword evidence="8" id="KW-0808">Transferase</keyword>
<proteinExistence type="inferred from homology"/>
<dbReference type="AlphaFoldDB" id="A0A7V2T0P5"/>
<evidence type="ECO:0000256" key="3">
    <source>
        <dbReference type="ARBA" id="ARBA00022793"/>
    </source>
</evidence>
<dbReference type="GO" id="GO:0005737">
    <property type="term" value="C:cytoplasm"/>
    <property type="evidence" value="ECO:0007669"/>
    <property type="project" value="TreeGrafter"/>
</dbReference>
<dbReference type="GO" id="GO:0016831">
    <property type="term" value="F:carboxy-lyase activity"/>
    <property type="evidence" value="ECO:0007669"/>
    <property type="project" value="UniProtKB-KW"/>
</dbReference>
<dbReference type="InterPro" id="IPR015424">
    <property type="entry name" value="PyrdxlP-dep_Trfase"/>
</dbReference>
<dbReference type="InterPro" id="IPR015421">
    <property type="entry name" value="PyrdxlP-dep_Trfase_major"/>
</dbReference>
<reference evidence="8" key="1">
    <citation type="journal article" date="2020" name="mSystems">
        <title>Genome- and Community-Level Interaction Insights into Carbon Utilization and Element Cycling Functions of Hydrothermarchaeota in Hydrothermal Sediment.</title>
        <authorList>
            <person name="Zhou Z."/>
            <person name="Liu Y."/>
            <person name="Xu W."/>
            <person name="Pan J."/>
            <person name="Luo Z.H."/>
            <person name="Li M."/>
        </authorList>
    </citation>
    <scope>NUCLEOTIDE SEQUENCE [LARGE SCALE GENOMIC DNA]</scope>
    <source>
        <strain evidence="8">HyVt-493</strain>
    </source>
</reference>
<feature type="modified residue" description="N6-(pyridoxal phosphate)lysine" evidence="6">
    <location>
        <position position="287"/>
    </location>
</feature>
<evidence type="ECO:0000256" key="7">
    <source>
        <dbReference type="RuleBase" id="RU000382"/>
    </source>
</evidence>
<evidence type="ECO:0000256" key="4">
    <source>
        <dbReference type="ARBA" id="ARBA00022898"/>
    </source>
</evidence>
<dbReference type="GO" id="GO:0008483">
    <property type="term" value="F:transaminase activity"/>
    <property type="evidence" value="ECO:0007669"/>
    <property type="project" value="UniProtKB-KW"/>
</dbReference>
<evidence type="ECO:0000256" key="5">
    <source>
        <dbReference type="ARBA" id="ARBA00023239"/>
    </source>
</evidence>
<comment type="cofactor">
    <cofactor evidence="1 6 7">
        <name>pyridoxal 5'-phosphate</name>
        <dbReference type="ChEBI" id="CHEBI:597326"/>
    </cofactor>
</comment>
<dbReference type="InterPro" id="IPR021115">
    <property type="entry name" value="Pyridoxal-P_BS"/>
</dbReference>
<dbReference type="Proteomes" id="UP000885750">
    <property type="component" value="Unassembled WGS sequence"/>
</dbReference>
<comment type="caution">
    <text evidence="8">The sequence shown here is derived from an EMBL/GenBank/DDBJ whole genome shotgun (WGS) entry which is preliminary data.</text>
</comment>
<evidence type="ECO:0000256" key="6">
    <source>
        <dbReference type="PIRSR" id="PIRSR602129-50"/>
    </source>
</evidence>
<dbReference type="Gene3D" id="3.90.1150.170">
    <property type="match status" value="1"/>
</dbReference>
<evidence type="ECO:0000256" key="1">
    <source>
        <dbReference type="ARBA" id="ARBA00001933"/>
    </source>
</evidence>
<dbReference type="Gene3D" id="3.40.640.10">
    <property type="entry name" value="Type I PLP-dependent aspartate aminotransferase-like (Major domain)"/>
    <property type="match status" value="1"/>
</dbReference>
<evidence type="ECO:0000313" key="8">
    <source>
        <dbReference type="EMBL" id="HFC91284.1"/>
    </source>
</evidence>
<comment type="similarity">
    <text evidence="2 7">Belongs to the group II decarboxylase family.</text>
</comment>
<evidence type="ECO:0000256" key="2">
    <source>
        <dbReference type="ARBA" id="ARBA00009533"/>
    </source>
</evidence>
<dbReference type="GO" id="GO:0030170">
    <property type="term" value="F:pyridoxal phosphate binding"/>
    <property type="evidence" value="ECO:0007669"/>
    <property type="project" value="InterPro"/>
</dbReference>
<keyword evidence="3" id="KW-0210">Decarboxylase</keyword>
<name>A0A7V2T0P5_LEUMU</name>
<organism evidence="8">
    <name type="scientific">Leucothrix mucor</name>
    <dbReference type="NCBI Taxonomy" id="45248"/>
    <lineage>
        <taxon>Bacteria</taxon>
        <taxon>Pseudomonadati</taxon>
        <taxon>Pseudomonadota</taxon>
        <taxon>Gammaproteobacteria</taxon>
        <taxon>Thiotrichales</taxon>
        <taxon>Thiotrichaceae</taxon>
        <taxon>Leucothrix</taxon>
    </lineage>
</organism>
<dbReference type="PANTHER" id="PTHR45677:SF8">
    <property type="entry name" value="CYSTEINE SULFINIC ACID DECARBOXYLASE"/>
    <property type="match status" value="1"/>
</dbReference>
<dbReference type="PROSITE" id="PS00392">
    <property type="entry name" value="DDC_GAD_HDC_YDC"/>
    <property type="match status" value="1"/>
</dbReference>
<keyword evidence="8" id="KW-0032">Aminotransferase</keyword>
<keyword evidence="4 6" id="KW-0663">Pyridoxal phosphate</keyword>
<dbReference type="InterPro" id="IPR002129">
    <property type="entry name" value="PyrdxlP-dep_de-COase"/>
</dbReference>